<keyword evidence="1 6" id="KW-0645">Protease</keyword>
<dbReference type="AlphaFoldDB" id="A0A6I2V177"/>
<dbReference type="Gene3D" id="1.10.1370.20">
    <property type="entry name" value="Oligoendopeptidase f, C-terminal domain"/>
    <property type="match status" value="1"/>
</dbReference>
<evidence type="ECO:0000259" key="7">
    <source>
        <dbReference type="Pfam" id="PF01432"/>
    </source>
</evidence>
<feature type="domain" description="Peptidase M3A/M3B catalytic" evidence="7">
    <location>
        <begin position="209"/>
        <end position="586"/>
    </location>
</feature>
<feature type="domain" description="Oligopeptidase F N-terminal" evidence="8">
    <location>
        <begin position="118"/>
        <end position="187"/>
    </location>
</feature>
<keyword evidence="10" id="KW-1185">Reference proteome</keyword>
<keyword evidence="4 6" id="KW-0862">Zinc</keyword>
<organism evidence="9 10">
    <name type="scientific">Selenomonas montiformis</name>
    <dbReference type="NCBI Taxonomy" id="2652285"/>
    <lineage>
        <taxon>Bacteria</taxon>
        <taxon>Bacillati</taxon>
        <taxon>Bacillota</taxon>
        <taxon>Negativicutes</taxon>
        <taxon>Selenomonadales</taxon>
        <taxon>Selenomonadaceae</taxon>
        <taxon>Selenomonas</taxon>
    </lineage>
</organism>
<evidence type="ECO:0000256" key="2">
    <source>
        <dbReference type="ARBA" id="ARBA00022723"/>
    </source>
</evidence>
<proteinExistence type="inferred from homology"/>
<keyword evidence="3 6" id="KW-0378">Hydrolase</keyword>
<dbReference type="GO" id="GO:0006508">
    <property type="term" value="P:proteolysis"/>
    <property type="evidence" value="ECO:0007669"/>
    <property type="project" value="UniProtKB-KW"/>
</dbReference>
<name>A0A6I2V177_9FIRM</name>
<dbReference type="EC" id="3.4.24.-" evidence="6"/>
<dbReference type="InterPro" id="IPR001567">
    <property type="entry name" value="Pept_M3A_M3B_dom"/>
</dbReference>
<dbReference type="SUPFAM" id="SSF55486">
    <property type="entry name" value="Metalloproteases ('zincins'), catalytic domain"/>
    <property type="match status" value="1"/>
</dbReference>
<dbReference type="InterPro" id="IPR013647">
    <property type="entry name" value="OligopepF_N_dom"/>
</dbReference>
<dbReference type="Pfam" id="PF08439">
    <property type="entry name" value="Peptidase_M3_N"/>
    <property type="match status" value="1"/>
</dbReference>
<dbReference type="Proteomes" id="UP000430222">
    <property type="component" value="Unassembled WGS sequence"/>
</dbReference>
<evidence type="ECO:0000256" key="3">
    <source>
        <dbReference type="ARBA" id="ARBA00022801"/>
    </source>
</evidence>
<sequence length="601" mass="69126">MINQTAATIPAREDCADEQKWNLSDIYPSRKEWQKARDGLPSQFTAIQKEKGRLHHPEALLDCLRKQDEMEITLSSVFAWARMMADTDTANQEYQADAASVMPLLDQAGAAVSFIEPELLSLPDPVLKTMPDALPGLAKYRFRLQELLRTKSHILTPEQEAMLARTGELRSAARNTYTVMVNADLHFPDTLSESGQLVPLSESRYMTFLRSADRRVRKDAFTKLFDTYHKFRNTFASLYQSSVKASQFLAESRHYSTMREAALDANNIPASVYDTAISVTHEFLPELHRYMKLKQKLLHLDAVHMYDLYVPIVERPQTVFTYEKATATLQKALAPLGPAYRNDLFHGLENGWVDRCENQGKRSGAYSWGVYGVHPFVLMSWNNTYESMSTLAHEMGHAMHSFYSSRHQEYTNSEYSIFCAEVASTTNENLLLEYMLRHAQGKERLYYLNLYLEQIRTTVFRQVLFAEFEQITHEAAERGEALTADFLEKNWMELNRLYYGKDVLLDEGLRAEWSRIPHFYRPFYVYQYATGYAAAMALSARLREGSEDARDAYLSYLASGGSDYSIRLLQQAGVDMTSREPFDTTFRKFHECLDDLETSSF</sequence>
<dbReference type="EMBL" id="VUNL01000009">
    <property type="protein sequence ID" value="MSV25316.1"/>
    <property type="molecule type" value="Genomic_DNA"/>
</dbReference>
<dbReference type="GO" id="GO:0004222">
    <property type="term" value="F:metalloendopeptidase activity"/>
    <property type="evidence" value="ECO:0007669"/>
    <property type="project" value="UniProtKB-UniRule"/>
</dbReference>
<dbReference type="Gene3D" id="1.10.287.830">
    <property type="entry name" value="putative peptidase helix hairpin domain like"/>
    <property type="match status" value="1"/>
</dbReference>
<comment type="caution">
    <text evidence="9">The sequence shown here is derived from an EMBL/GenBank/DDBJ whole genome shotgun (WGS) entry which is preliminary data.</text>
</comment>
<evidence type="ECO:0000256" key="1">
    <source>
        <dbReference type="ARBA" id="ARBA00022670"/>
    </source>
</evidence>
<dbReference type="InterPro" id="IPR045090">
    <property type="entry name" value="Pept_M3A_M3B"/>
</dbReference>
<evidence type="ECO:0000256" key="4">
    <source>
        <dbReference type="ARBA" id="ARBA00022833"/>
    </source>
</evidence>
<keyword evidence="2 6" id="KW-0479">Metal-binding</keyword>
<gene>
    <name evidence="9" type="primary">pepF</name>
    <name evidence="9" type="ORF">FYJ78_09020</name>
</gene>
<evidence type="ECO:0000259" key="8">
    <source>
        <dbReference type="Pfam" id="PF08439"/>
    </source>
</evidence>
<evidence type="ECO:0000256" key="5">
    <source>
        <dbReference type="ARBA" id="ARBA00023049"/>
    </source>
</evidence>
<reference evidence="9 10" key="1">
    <citation type="submission" date="2019-08" db="EMBL/GenBank/DDBJ databases">
        <title>In-depth cultivation of the pig gut microbiome towards novel bacterial diversity and tailored functional studies.</title>
        <authorList>
            <person name="Wylensek D."/>
            <person name="Hitch T.C.A."/>
            <person name="Clavel T."/>
        </authorList>
    </citation>
    <scope>NUCLEOTIDE SEQUENCE [LARGE SCALE GENOMIC DNA]</scope>
    <source>
        <strain evidence="10">WCA-380-WT-3B3</strain>
    </source>
</reference>
<dbReference type="InterPro" id="IPR004438">
    <property type="entry name" value="Peptidase_M3B"/>
</dbReference>
<dbReference type="PANTHER" id="PTHR11804">
    <property type="entry name" value="PROTEASE M3 THIMET OLIGOPEPTIDASE-RELATED"/>
    <property type="match status" value="1"/>
</dbReference>
<keyword evidence="5 6" id="KW-0482">Metalloprotease</keyword>
<accession>A0A6I2V177</accession>
<dbReference type="CDD" id="cd09608">
    <property type="entry name" value="M3B_PepF"/>
    <property type="match status" value="1"/>
</dbReference>
<evidence type="ECO:0000256" key="6">
    <source>
        <dbReference type="RuleBase" id="RU368091"/>
    </source>
</evidence>
<dbReference type="Pfam" id="PF01432">
    <property type="entry name" value="Peptidase_M3"/>
    <property type="match status" value="1"/>
</dbReference>
<evidence type="ECO:0000313" key="9">
    <source>
        <dbReference type="EMBL" id="MSV25316.1"/>
    </source>
</evidence>
<comment type="function">
    <text evidence="6">Has oligopeptidase activity and degrades a variety of small bioactive peptides.</text>
</comment>
<dbReference type="NCBIfam" id="TIGR00181">
    <property type="entry name" value="pepF"/>
    <property type="match status" value="1"/>
</dbReference>
<dbReference type="PANTHER" id="PTHR11804:SF84">
    <property type="entry name" value="SACCHAROLYSIN"/>
    <property type="match status" value="1"/>
</dbReference>
<protein>
    <recommendedName>
        <fullName evidence="6">Oligopeptidase F</fullName>
        <ecNumber evidence="6">3.4.24.-</ecNumber>
    </recommendedName>
</protein>
<comment type="cofactor">
    <cofactor evidence="6">
        <name>Zn(2+)</name>
        <dbReference type="ChEBI" id="CHEBI:29105"/>
    </cofactor>
    <text evidence="6">Binds 1 zinc ion.</text>
</comment>
<dbReference type="GO" id="GO:0046872">
    <property type="term" value="F:metal ion binding"/>
    <property type="evidence" value="ECO:0007669"/>
    <property type="project" value="UniProtKB-UniRule"/>
</dbReference>
<dbReference type="Gene3D" id="1.20.140.70">
    <property type="entry name" value="Oligopeptidase f, N-terminal domain"/>
    <property type="match status" value="1"/>
</dbReference>
<comment type="similarity">
    <text evidence="6">Belongs to the peptidase M3B family.</text>
</comment>
<evidence type="ECO:0000313" key="10">
    <source>
        <dbReference type="Proteomes" id="UP000430222"/>
    </source>
</evidence>
<dbReference type="InterPro" id="IPR042088">
    <property type="entry name" value="OligoPept_F_C"/>
</dbReference>
<dbReference type="GO" id="GO:0006518">
    <property type="term" value="P:peptide metabolic process"/>
    <property type="evidence" value="ECO:0007669"/>
    <property type="project" value="TreeGrafter"/>
</dbReference>